<dbReference type="Gene3D" id="3.40.50.1820">
    <property type="entry name" value="alpha/beta hydrolase"/>
    <property type="match status" value="1"/>
</dbReference>
<name>A0AAU8IPQ1_9ACTN</name>
<gene>
    <name evidence="11" type="ORF">ABII15_10150</name>
</gene>
<dbReference type="Gene3D" id="2.60.120.260">
    <property type="entry name" value="Galactose-binding domain-like"/>
    <property type="match status" value="1"/>
</dbReference>
<dbReference type="RefSeq" id="WP_353941954.1">
    <property type="nucleotide sequence ID" value="NZ_CP159534.1"/>
</dbReference>
<evidence type="ECO:0000256" key="8">
    <source>
        <dbReference type="ARBA" id="ARBA00030045"/>
    </source>
</evidence>
<evidence type="ECO:0000256" key="7">
    <source>
        <dbReference type="ARBA" id="ARBA00022825"/>
    </source>
</evidence>
<dbReference type="SUPFAM" id="SSF53474">
    <property type="entry name" value="alpha/beta-Hydrolases"/>
    <property type="match status" value="1"/>
</dbReference>
<protein>
    <recommendedName>
        <fullName evidence="3">Xaa-Pro dipeptidyl-peptidase</fullName>
        <ecNumber evidence="3">3.4.14.11</ecNumber>
    </recommendedName>
    <alternativeName>
        <fullName evidence="8">X-prolyl-dipeptidyl aminopeptidase</fullName>
    </alternativeName>
</protein>
<dbReference type="EMBL" id="CP159534">
    <property type="protein sequence ID" value="XCJ70307.1"/>
    <property type="molecule type" value="Genomic_DNA"/>
</dbReference>
<evidence type="ECO:0000256" key="6">
    <source>
        <dbReference type="ARBA" id="ARBA00022801"/>
    </source>
</evidence>
<dbReference type="InterPro" id="IPR029058">
    <property type="entry name" value="AB_hydrolase_fold"/>
</dbReference>
<keyword evidence="4" id="KW-0031">Aminopeptidase</keyword>
<proteinExistence type="inferred from homology"/>
<keyword evidence="6" id="KW-0378">Hydrolase</keyword>
<keyword evidence="5" id="KW-0645">Protease</keyword>
<evidence type="ECO:0000256" key="5">
    <source>
        <dbReference type="ARBA" id="ARBA00022670"/>
    </source>
</evidence>
<feature type="domain" description="Xaa-Pro dipeptidyl-peptidase C-terminal" evidence="10">
    <location>
        <begin position="389"/>
        <end position="641"/>
    </location>
</feature>
<dbReference type="NCBIfam" id="NF003780">
    <property type="entry name" value="PRK05371.1-1"/>
    <property type="match status" value="1"/>
</dbReference>
<evidence type="ECO:0000256" key="4">
    <source>
        <dbReference type="ARBA" id="ARBA00022438"/>
    </source>
</evidence>
<dbReference type="InterPro" id="IPR013736">
    <property type="entry name" value="Xaa-Pro_dipept_C"/>
</dbReference>
<dbReference type="GO" id="GO:0004177">
    <property type="term" value="F:aminopeptidase activity"/>
    <property type="evidence" value="ECO:0007669"/>
    <property type="project" value="UniProtKB-KW"/>
</dbReference>
<feature type="chain" id="PRO_5043874065" description="Xaa-Pro dipeptidyl-peptidase" evidence="9">
    <location>
        <begin position="40"/>
        <end position="649"/>
    </location>
</feature>
<dbReference type="GO" id="GO:0008236">
    <property type="term" value="F:serine-type peptidase activity"/>
    <property type="evidence" value="ECO:0007669"/>
    <property type="project" value="UniProtKB-KW"/>
</dbReference>
<dbReference type="AlphaFoldDB" id="A0AAU8IPQ1"/>
<keyword evidence="9" id="KW-0732">Signal</keyword>
<dbReference type="Pfam" id="PF02129">
    <property type="entry name" value="Peptidase_S15"/>
    <property type="match status" value="1"/>
</dbReference>
<evidence type="ECO:0000259" key="10">
    <source>
        <dbReference type="SMART" id="SM00939"/>
    </source>
</evidence>
<dbReference type="Pfam" id="PF08530">
    <property type="entry name" value="PepX_C"/>
    <property type="match status" value="1"/>
</dbReference>
<dbReference type="InterPro" id="IPR000383">
    <property type="entry name" value="Xaa-Pro-like_dom"/>
</dbReference>
<evidence type="ECO:0000313" key="11">
    <source>
        <dbReference type="EMBL" id="XCJ70307.1"/>
    </source>
</evidence>
<dbReference type="SUPFAM" id="SSF49785">
    <property type="entry name" value="Galactose-binding domain-like"/>
    <property type="match status" value="1"/>
</dbReference>
<reference evidence="11" key="1">
    <citation type="submission" date="2024-06" db="EMBL/GenBank/DDBJ databases">
        <title>Streptomyces sp. strain HUAS MG91 genome sequences.</title>
        <authorList>
            <person name="Mo P."/>
        </authorList>
    </citation>
    <scope>NUCLEOTIDE SEQUENCE</scope>
    <source>
        <strain evidence="11">HUAS MG91</strain>
    </source>
</reference>
<dbReference type="PRINTS" id="PR00923">
    <property type="entry name" value="LACTOPTASE"/>
</dbReference>
<evidence type="ECO:0000256" key="9">
    <source>
        <dbReference type="SAM" id="SignalP"/>
    </source>
</evidence>
<organism evidence="11">
    <name type="scientific">Streptomyces tabacisoli</name>
    <dbReference type="NCBI Taxonomy" id="3156398"/>
    <lineage>
        <taxon>Bacteria</taxon>
        <taxon>Bacillati</taxon>
        <taxon>Actinomycetota</taxon>
        <taxon>Actinomycetes</taxon>
        <taxon>Kitasatosporales</taxon>
        <taxon>Streptomycetaceae</taxon>
        <taxon>Streptomyces</taxon>
    </lineage>
</organism>
<dbReference type="GO" id="GO:0008239">
    <property type="term" value="F:dipeptidyl-peptidase activity"/>
    <property type="evidence" value="ECO:0007669"/>
    <property type="project" value="UniProtKB-EC"/>
</dbReference>
<comment type="similarity">
    <text evidence="2">Belongs to the peptidase S15 family.</text>
</comment>
<dbReference type="InterPro" id="IPR008252">
    <property type="entry name" value="Pept_S15_Xpro"/>
</dbReference>
<comment type="catalytic activity">
    <reaction evidence="1">
        <text>Hydrolyzes Xaa-Pro-|- bonds to release unblocked, N-terminal dipeptides from substrates including Ala-Pro-|-p-nitroanilide and (sequentially) Tyr-Pro-|-Phe-Pro-|-Gly-Pro-|-Ile.</text>
        <dbReference type="EC" id="3.4.14.11"/>
    </reaction>
</comment>
<feature type="signal peptide" evidence="9">
    <location>
        <begin position="1"/>
        <end position="39"/>
    </location>
</feature>
<keyword evidence="7" id="KW-0720">Serine protease</keyword>
<sequence>MVRSARTTRTAGRRGPRGGPVLVLAGALVLAVAAPAAHAAQEASGRAELRISGQETQPVFSRADAVYQEVDVRTEADSDGDGRRDTVRMRILRPKETGTAGLKVATIIEASPYWAGGNDVPNHQVDLDEDGLPVAAAQRATGAPGLTGPATAYSGYYDNYFLPRGYAVAQVDSLGTGGSTGCPTSGGRNETLGAKAAVDWLGGRAKGWDPDGDEVRADWSTGNAAMMGISYNGTLPTAVATTGVEGLKAIVPISGISSWYDYYRANGGVVAPGGYQGEDTDVLARYVYSRADREICEPVLDGLERDQDRVTGDRSAYWDERDYIKDVGRIRAGVFVVHGLNDWNVKTRNAGALWEALKKNDVPRKLWLHQAGHANPMPLRMEEWLRQVHHWFDHWLYGIRNGVLSEPRVDVEQADFGWRQQSDWPAPGTRDTILRLRADGTLGRTAGPQAVQSLTDAGRTVPAEQLVTSPDEANPNRLAYTTGALDRDVRLNGVPGIDIRASLSGTSPYVTALLVDYGRDTRATAGTVTDTSREVCYGEGVPGLPGETGCAYRAEHATETADFKIVTRGWLDARNRTSLRHESKVVEGEEYRLRWDLQPEDYVFKAGHRLGVVLISTDHDYTLRHPAGTRMTVRAGAGSLTLPVAPGRP</sequence>
<dbReference type="InterPro" id="IPR008979">
    <property type="entry name" value="Galactose-bd-like_sf"/>
</dbReference>
<dbReference type="Gene3D" id="1.10.246.70">
    <property type="match status" value="1"/>
</dbReference>
<accession>A0AAU8IPQ1</accession>
<evidence type="ECO:0000256" key="2">
    <source>
        <dbReference type="ARBA" id="ARBA00010819"/>
    </source>
</evidence>
<evidence type="ECO:0000256" key="3">
    <source>
        <dbReference type="ARBA" id="ARBA00012463"/>
    </source>
</evidence>
<dbReference type="EC" id="3.4.14.11" evidence="3"/>
<dbReference type="KEGG" id="stac:ABII15_10150"/>
<evidence type="ECO:0000256" key="1">
    <source>
        <dbReference type="ARBA" id="ARBA00000123"/>
    </source>
</evidence>
<dbReference type="SMART" id="SM00939">
    <property type="entry name" value="PepX_C"/>
    <property type="match status" value="1"/>
</dbReference>
<dbReference type="GO" id="GO:0006508">
    <property type="term" value="P:proteolysis"/>
    <property type="evidence" value="ECO:0007669"/>
    <property type="project" value="UniProtKB-KW"/>
</dbReference>